<gene>
    <name evidence="3" type="ORF">HMPREF1544_04425</name>
</gene>
<reference evidence="4" key="1">
    <citation type="submission" date="2013-05" db="EMBL/GenBank/DDBJ databases">
        <title>The Genome sequence of Mucor circinelloides f. circinelloides 1006PhL.</title>
        <authorList>
            <consortium name="The Broad Institute Genomics Platform"/>
            <person name="Cuomo C."/>
            <person name="Earl A."/>
            <person name="Findley K."/>
            <person name="Lee S.C."/>
            <person name="Walker B."/>
            <person name="Young S."/>
            <person name="Zeng Q."/>
            <person name="Gargeya S."/>
            <person name="Fitzgerald M."/>
            <person name="Haas B."/>
            <person name="Abouelleil A."/>
            <person name="Allen A.W."/>
            <person name="Alvarado L."/>
            <person name="Arachchi H.M."/>
            <person name="Berlin A.M."/>
            <person name="Chapman S.B."/>
            <person name="Gainer-Dewar J."/>
            <person name="Goldberg J."/>
            <person name="Griggs A."/>
            <person name="Gujja S."/>
            <person name="Hansen M."/>
            <person name="Howarth C."/>
            <person name="Imamovic A."/>
            <person name="Ireland A."/>
            <person name="Larimer J."/>
            <person name="McCowan C."/>
            <person name="Murphy C."/>
            <person name="Pearson M."/>
            <person name="Poon T.W."/>
            <person name="Priest M."/>
            <person name="Roberts A."/>
            <person name="Saif S."/>
            <person name="Shea T."/>
            <person name="Sisk P."/>
            <person name="Sykes S."/>
            <person name="Wortman J."/>
            <person name="Nusbaum C."/>
            <person name="Birren B."/>
        </authorList>
    </citation>
    <scope>NUCLEOTIDE SEQUENCE [LARGE SCALE GENOMIC DNA]</scope>
    <source>
        <strain evidence="4">1006PhL</strain>
    </source>
</reference>
<dbReference type="InParanoid" id="S2K917"/>
<keyword evidence="1" id="KW-0479">Metal-binding</keyword>
<dbReference type="GO" id="GO:0008270">
    <property type="term" value="F:zinc ion binding"/>
    <property type="evidence" value="ECO:0007669"/>
    <property type="project" value="UniProtKB-KW"/>
</dbReference>
<accession>S2K917</accession>
<keyword evidence="4" id="KW-1185">Reference proteome</keyword>
<name>S2K917_MUCC1</name>
<organism evidence="3 4">
    <name type="scientific">Mucor circinelloides f. circinelloides (strain 1006PhL)</name>
    <name type="common">Mucormycosis agent</name>
    <name type="synonym">Calyptromyces circinelloides</name>
    <dbReference type="NCBI Taxonomy" id="1220926"/>
    <lineage>
        <taxon>Eukaryota</taxon>
        <taxon>Fungi</taxon>
        <taxon>Fungi incertae sedis</taxon>
        <taxon>Mucoromycota</taxon>
        <taxon>Mucoromycotina</taxon>
        <taxon>Mucoromycetes</taxon>
        <taxon>Mucorales</taxon>
        <taxon>Mucorineae</taxon>
        <taxon>Mucoraceae</taxon>
        <taxon>Mucor</taxon>
    </lineage>
</organism>
<keyword evidence="1" id="KW-0863">Zinc-finger</keyword>
<dbReference type="InterPro" id="IPR013087">
    <property type="entry name" value="Znf_C2H2_type"/>
</dbReference>
<dbReference type="OrthoDB" id="2281042at2759"/>
<dbReference type="Pfam" id="PF12874">
    <property type="entry name" value="zf-met"/>
    <property type="match status" value="1"/>
</dbReference>
<dbReference type="EMBL" id="KE123945">
    <property type="protein sequence ID" value="EPB88785.1"/>
    <property type="molecule type" value="Genomic_DNA"/>
</dbReference>
<feature type="domain" description="C2H2-type" evidence="2">
    <location>
        <begin position="149"/>
        <end position="173"/>
    </location>
</feature>
<dbReference type="PROSITE" id="PS00028">
    <property type="entry name" value="ZINC_FINGER_C2H2_1"/>
    <property type="match status" value="2"/>
</dbReference>
<protein>
    <recommendedName>
        <fullName evidence="2">C2H2-type domain-containing protein</fullName>
    </recommendedName>
</protein>
<evidence type="ECO:0000256" key="1">
    <source>
        <dbReference type="PROSITE-ProRule" id="PRU00042"/>
    </source>
</evidence>
<evidence type="ECO:0000259" key="2">
    <source>
        <dbReference type="PROSITE" id="PS50157"/>
    </source>
</evidence>
<dbReference type="SMART" id="SM00355">
    <property type="entry name" value="ZnF_C2H2"/>
    <property type="match status" value="3"/>
</dbReference>
<dbReference type="AlphaFoldDB" id="S2K917"/>
<evidence type="ECO:0000313" key="3">
    <source>
        <dbReference type="EMBL" id="EPB88785.1"/>
    </source>
</evidence>
<sequence length="242" mass="27390">MLTTKRVALHEADVSTKQEPLGDFIATKTENSGSYSDVSLTINNTPFEIKVEPEETETKLALVETIEKETDSLQELRADDIRSGFDLCDERTRRNQGLNCNVCSKTVNSQWNCTYHIQSQRQMSADKHSAKPISKANAVPDRIDVVPGFYCEPCDAKFTKASFYQSHVRKPHTTPVILLRTHKPKSKREPNIDDPNAYCNIGASRGCEVPLTFKCPICKRRYKSKRSCDDHVKTKHNTISLL</sequence>
<evidence type="ECO:0000313" key="4">
    <source>
        <dbReference type="Proteomes" id="UP000014254"/>
    </source>
</evidence>
<keyword evidence="1" id="KW-0862">Zinc</keyword>
<dbReference type="Proteomes" id="UP000014254">
    <property type="component" value="Unassembled WGS sequence"/>
</dbReference>
<dbReference type="Gene3D" id="3.30.160.60">
    <property type="entry name" value="Classic Zinc Finger"/>
    <property type="match status" value="1"/>
</dbReference>
<dbReference type="VEuPathDB" id="FungiDB:HMPREF1544_04425"/>
<proteinExistence type="predicted"/>
<dbReference type="PROSITE" id="PS50157">
    <property type="entry name" value="ZINC_FINGER_C2H2_2"/>
    <property type="match status" value="1"/>
</dbReference>